<evidence type="ECO:0000313" key="2">
    <source>
        <dbReference type="Proteomes" id="UP000063964"/>
    </source>
</evidence>
<evidence type="ECO:0000313" key="1">
    <source>
        <dbReference type="EMBL" id="AMD92622.1"/>
    </source>
</evidence>
<gene>
    <name evidence="1" type="ORF">AXF15_05515</name>
</gene>
<dbReference type="RefSeq" id="WP_066604442.1">
    <property type="nucleotide sequence ID" value="NZ_CP014230.1"/>
</dbReference>
<dbReference type="KEGG" id="doa:AXF15_05515"/>
<dbReference type="STRING" id="888061.AXF15_05515"/>
<sequence length="116" mass="13556">MGKVLQVRLYAYTYAEDDVRREWPLLWKWAFEETRPGFPLEREGVMELVRALDDMLQFEKGSDTLRQALSRYLPSVTEQARKLEEALADWDPKAANAATDRIEEGLTELERNTPRP</sequence>
<keyword evidence="2" id="KW-1185">Reference proteome</keyword>
<dbReference type="EMBL" id="CP014230">
    <property type="protein sequence ID" value="AMD92622.1"/>
    <property type="molecule type" value="Genomic_DNA"/>
</dbReference>
<dbReference type="OrthoDB" id="5471998at2"/>
<dbReference type="AlphaFoldDB" id="A0A0X8JPZ1"/>
<accession>A0A0X8JPZ1</accession>
<name>A0A0X8JPZ1_9BACT</name>
<organism evidence="1 2">
    <name type="scientific">Desulfomicrobium orale DSM 12838</name>
    <dbReference type="NCBI Taxonomy" id="888061"/>
    <lineage>
        <taxon>Bacteria</taxon>
        <taxon>Pseudomonadati</taxon>
        <taxon>Thermodesulfobacteriota</taxon>
        <taxon>Desulfovibrionia</taxon>
        <taxon>Desulfovibrionales</taxon>
        <taxon>Desulfomicrobiaceae</taxon>
        <taxon>Desulfomicrobium</taxon>
    </lineage>
</organism>
<proteinExistence type="predicted"/>
<reference evidence="2" key="1">
    <citation type="submission" date="2016-02" db="EMBL/GenBank/DDBJ databases">
        <authorList>
            <person name="Holder M.E."/>
            <person name="Ajami N.J."/>
            <person name="Petrosino J.F."/>
        </authorList>
    </citation>
    <scope>NUCLEOTIDE SEQUENCE [LARGE SCALE GENOMIC DNA]</scope>
    <source>
        <strain evidence="2">DSM 12838</strain>
    </source>
</reference>
<protein>
    <submittedName>
        <fullName evidence="1">Uncharacterized protein</fullName>
    </submittedName>
</protein>
<dbReference type="Proteomes" id="UP000063964">
    <property type="component" value="Chromosome"/>
</dbReference>